<organism evidence="1 4">
    <name type="scientific">Puccinia graminis f. sp. tritici</name>
    <dbReference type="NCBI Taxonomy" id="56615"/>
    <lineage>
        <taxon>Eukaryota</taxon>
        <taxon>Fungi</taxon>
        <taxon>Dikarya</taxon>
        <taxon>Basidiomycota</taxon>
        <taxon>Pucciniomycotina</taxon>
        <taxon>Pucciniomycetes</taxon>
        <taxon>Pucciniales</taxon>
        <taxon>Pucciniaceae</taxon>
        <taxon>Puccinia</taxon>
    </lineage>
</organism>
<evidence type="ECO:0000313" key="2">
    <source>
        <dbReference type="EMBL" id="KAA1090786.1"/>
    </source>
</evidence>
<name>A0A5B0LNF6_PUCGR</name>
<proteinExistence type="predicted"/>
<dbReference type="Proteomes" id="UP000325313">
    <property type="component" value="Unassembled WGS sequence"/>
</dbReference>
<dbReference type="AlphaFoldDB" id="A0A5B0LNF6"/>
<evidence type="ECO:0000313" key="4">
    <source>
        <dbReference type="Proteomes" id="UP000325313"/>
    </source>
</evidence>
<protein>
    <submittedName>
        <fullName evidence="1">Uncharacterized protein</fullName>
    </submittedName>
</protein>
<keyword evidence="3" id="KW-1185">Reference proteome</keyword>
<dbReference type="EMBL" id="VSWC01000092">
    <property type="protein sequence ID" value="KAA1090786.1"/>
    <property type="molecule type" value="Genomic_DNA"/>
</dbReference>
<comment type="caution">
    <text evidence="1">The sequence shown here is derived from an EMBL/GenBank/DDBJ whole genome shotgun (WGS) entry which is preliminary data.</text>
</comment>
<gene>
    <name evidence="2" type="ORF">PGT21_013799</name>
    <name evidence="1" type="ORF">PGTUg99_010576</name>
</gene>
<accession>A0A5B0LNF6</accession>
<dbReference type="EMBL" id="VDEP01000510">
    <property type="protein sequence ID" value="KAA1065370.1"/>
    <property type="molecule type" value="Genomic_DNA"/>
</dbReference>
<evidence type="ECO:0000313" key="1">
    <source>
        <dbReference type="EMBL" id="KAA1065370.1"/>
    </source>
</evidence>
<evidence type="ECO:0000313" key="3">
    <source>
        <dbReference type="Proteomes" id="UP000324748"/>
    </source>
</evidence>
<sequence>MLGPASVLLKIIALYHFQFYLTTTLFVGGIPPHSHSNTLDTDSHLFDGLADLSEEDLRPSKRAKNLEHTTQPFPEYSNKDYSCSSDFAGMMWPEMDLQYFHDILAPSPSRSYFKNAYNEGDIHYISNNMVSNWGDGEAWHVNPENDPKIKPLFSHISNGFKEKG</sequence>
<reference evidence="3 4" key="1">
    <citation type="submission" date="2019-05" db="EMBL/GenBank/DDBJ databases">
        <title>Emergence of the Ug99 lineage of the wheat stem rust pathogen through somatic hybridization.</title>
        <authorList>
            <person name="Li F."/>
            <person name="Upadhyaya N.M."/>
            <person name="Sperschneider J."/>
            <person name="Matny O."/>
            <person name="Nguyen-Phuc H."/>
            <person name="Mago R."/>
            <person name="Raley C."/>
            <person name="Miller M.E."/>
            <person name="Silverstein K.A.T."/>
            <person name="Henningsen E."/>
            <person name="Hirsch C.D."/>
            <person name="Visser B."/>
            <person name="Pretorius Z.A."/>
            <person name="Steffenson B.J."/>
            <person name="Schwessinger B."/>
            <person name="Dodds P.N."/>
            <person name="Figueroa M."/>
        </authorList>
    </citation>
    <scope>NUCLEOTIDE SEQUENCE [LARGE SCALE GENOMIC DNA]</scope>
    <source>
        <strain evidence="2">21-0</strain>
        <strain evidence="1 4">Ug99</strain>
    </source>
</reference>
<dbReference type="Proteomes" id="UP000324748">
    <property type="component" value="Unassembled WGS sequence"/>
</dbReference>